<name>A0A3B0WQQ0_9ZZZZ</name>
<dbReference type="InterPro" id="IPR038078">
    <property type="entry name" value="PhoU-like_sf"/>
</dbReference>
<dbReference type="Pfam" id="PF01895">
    <property type="entry name" value="PhoU"/>
    <property type="match status" value="2"/>
</dbReference>
<dbReference type="NCBIfam" id="TIGR02135">
    <property type="entry name" value="phoU_full"/>
    <property type="match status" value="1"/>
</dbReference>
<keyword evidence="2" id="KW-0813">Transport</keyword>
<organism evidence="5">
    <name type="scientific">hydrothermal vent metagenome</name>
    <dbReference type="NCBI Taxonomy" id="652676"/>
    <lineage>
        <taxon>unclassified sequences</taxon>
        <taxon>metagenomes</taxon>
        <taxon>ecological metagenomes</taxon>
    </lineage>
</organism>
<dbReference type="PANTHER" id="PTHR42930:SF3">
    <property type="entry name" value="PHOSPHATE-SPECIFIC TRANSPORT SYSTEM ACCESSORY PROTEIN PHOU"/>
    <property type="match status" value="1"/>
</dbReference>
<dbReference type="GO" id="GO:0005737">
    <property type="term" value="C:cytoplasm"/>
    <property type="evidence" value="ECO:0007669"/>
    <property type="project" value="UniProtKB-SubCell"/>
</dbReference>
<dbReference type="Gene3D" id="1.20.58.220">
    <property type="entry name" value="Phosphate transport system protein phou homolog 2, domain 2"/>
    <property type="match status" value="2"/>
</dbReference>
<dbReference type="InterPro" id="IPR028366">
    <property type="entry name" value="PhoU"/>
</dbReference>
<reference evidence="5" key="1">
    <citation type="submission" date="2018-06" db="EMBL/GenBank/DDBJ databases">
        <authorList>
            <person name="Zhirakovskaya E."/>
        </authorList>
    </citation>
    <scope>NUCLEOTIDE SEQUENCE</scope>
</reference>
<dbReference type="FunFam" id="1.20.58.220:FF:000001">
    <property type="entry name" value="Phosphate-specific transport system accessory protein PhoU"/>
    <property type="match status" value="1"/>
</dbReference>
<dbReference type="PANTHER" id="PTHR42930">
    <property type="entry name" value="PHOSPHATE-SPECIFIC TRANSPORT SYSTEM ACCESSORY PROTEIN PHOU"/>
    <property type="match status" value="1"/>
</dbReference>
<gene>
    <name evidence="5" type="ORF">MNBD_GAMMA07-1535</name>
</gene>
<dbReference type="SUPFAM" id="SSF109755">
    <property type="entry name" value="PhoU-like"/>
    <property type="match status" value="1"/>
</dbReference>
<comment type="subcellular location">
    <subcellularLocation>
        <location evidence="1">Cytoplasm</location>
    </subcellularLocation>
</comment>
<dbReference type="GO" id="GO:0030643">
    <property type="term" value="P:intracellular phosphate ion homeostasis"/>
    <property type="evidence" value="ECO:0007669"/>
    <property type="project" value="InterPro"/>
</dbReference>
<dbReference type="InterPro" id="IPR026022">
    <property type="entry name" value="PhoU_dom"/>
</dbReference>
<accession>A0A3B0WQQ0</accession>
<feature type="domain" description="PhoU" evidence="4">
    <location>
        <begin position="25"/>
        <end position="112"/>
    </location>
</feature>
<feature type="domain" description="PhoU" evidence="4">
    <location>
        <begin position="130"/>
        <end position="215"/>
    </location>
</feature>
<dbReference type="AlphaFoldDB" id="A0A3B0WQQ0"/>
<protein>
    <submittedName>
        <fullName evidence="5">Phosphate transport system regulatory protein PhoU</fullName>
    </submittedName>
</protein>
<keyword evidence="3" id="KW-0963">Cytoplasm</keyword>
<evidence type="ECO:0000313" key="5">
    <source>
        <dbReference type="EMBL" id="VAW57661.1"/>
    </source>
</evidence>
<evidence type="ECO:0000256" key="1">
    <source>
        <dbReference type="ARBA" id="ARBA00004496"/>
    </source>
</evidence>
<dbReference type="GO" id="GO:0045936">
    <property type="term" value="P:negative regulation of phosphate metabolic process"/>
    <property type="evidence" value="ECO:0007669"/>
    <property type="project" value="InterPro"/>
</dbReference>
<proteinExistence type="predicted"/>
<evidence type="ECO:0000259" key="4">
    <source>
        <dbReference type="Pfam" id="PF01895"/>
    </source>
</evidence>
<evidence type="ECO:0000256" key="3">
    <source>
        <dbReference type="ARBA" id="ARBA00022490"/>
    </source>
</evidence>
<dbReference type="FunFam" id="1.20.58.220:FF:000002">
    <property type="entry name" value="Phosphate-specific transport system accessory protein PhoU"/>
    <property type="match status" value="1"/>
</dbReference>
<dbReference type="PIRSF" id="PIRSF003107">
    <property type="entry name" value="PhoU"/>
    <property type="match status" value="1"/>
</dbReference>
<sequence length="243" mass="27430">MDTNNTSQHISHKFNQEMESVRNEVLKMGGLVEQQVGDAIDVLQSVNAQGAEKIILRDRKVNSLEVSIDEACIRILAKRQPAASDLRMVVAVIKTITDLERIGDEAEKIAKMALQLAEEDAGFNSRYAGIRHLGDHVKKMVNNVLDAYARQDVDAALKVVRDDEKADQEYQNLMRLLITFMMEDPRRISEVLNVIWAARALERIGDHAKNIGEYVIYLVKGKDIRHLDLDEIEKDILSSKGPL</sequence>
<dbReference type="EMBL" id="UOFF01000435">
    <property type="protein sequence ID" value="VAW57661.1"/>
    <property type="molecule type" value="Genomic_DNA"/>
</dbReference>
<evidence type="ECO:0000256" key="2">
    <source>
        <dbReference type="ARBA" id="ARBA00022448"/>
    </source>
</evidence>